<proteinExistence type="predicted"/>
<dbReference type="InterPro" id="IPR007219">
    <property type="entry name" value="XnlR_reg_dom"/>
</dbReference>
<evidence type="ECO:0000256" key="3">
    <source>
        <dbReference type="ARBA" id="ARBA00022737"/>
    </source>
</evidence>
<dbReference type="AlphaFoldDB" id="W9WKS3"/>
<dbReference type="eggNOG" id="KOG1721">
    <property type="taxonomic scope" value="Eukaryota"/>
</dbReference>
<dbReference type="GO" id="GO:0006351">
    <property type="term" value="P:DNA-templated transcription"/>
    <property type="evidence" value="ECO:0007669"/>
    <property type="project" value="InterPro"/>
</dbReference>
<evidence type="ECO:0000256" key="5">
    <source>
        <dbReference type="ARBA" id="ARBA00022833"/>
    </source>
</evidence>
<dbReference type="OrthoDB" id="654211at2759"/>
<evidence type="ECO:0000256" key="4">
    <source>
        <dbReference type="ARBA" id="ARBA00022771"/>
    </source>
</evidence>
<evidence type="ECO:0000313" key="9">
    <source>
        <dbReference type="Proteomes" id="UP000019471"/>
    </source>
</evidence>
<dbReference type="GO" id="GO:0005634">
    <property type="term" value="C:nucleus"/>
    <property type="evidence" value="ECO:0007669"/>
    <property type="project" value="UniProtKB-SubCell"/>
</dbReference>
<keyword evidence="3" id="KW-0677">Repeat</keyword>
<dbReference type="STRING" id="1182543.W9WKS3"/>
<keyword evidence="6" id="KW-0539">Nucleus</keyword>
<dbReference type="GO" id="GO:0000978">
    <property type="term" value="F:RNA polymerase II cis-regulatory region sequence-specific DNA binding"/>
    <property type="evidence" value="ECO:0007669"/>
    <property type="project" value="InterPro"/>
</dbReference>
<dbReference type="Proteomes" id="UP000019471">
    <property type="component" value="Unassembled WGS sequence"/>
</dbReference>
<dbReference type="InterPro" id="IPR051059">
    <property type="entry name" value="VerF-like"/>
</dbReference>
<name>W9WKS3_9EURO</name>
<dbReference type="Pfam" id="PF04082">
    <property type="entry name" value="Fungal_trans"/>
    <property type="match status" value="1"/>
</dbReference>
<keyword evidence="9" id="KW-1185">Reference proteome</keyword>
<dbReference type="GO" id="GO:0000785">
    <property type="term" value="C:chromatin"/>
    <property type="evidence" value="ECO:0007669"/>
    <property type="project" value="TreeGrafter"/>
</dbReference>
<sequence length="487" mass="54630">MAQKVACTYPPELSHHRRQVSLAISDTEVDLPDDLESRYPQLGSAISDAELDFPDSLGSQYPQPGSNASVVPLESLGHCQLAQKDPSSELPQYNICEESTELEGFAASSANLALDSTWQNMWLSNLDSTSALITNRDPALHFQFLIRFAKNRGLADTFEIGKFTPDAQQSSCGRQNVEARDYGLGLSKGQVASETSPTELSQLAQDRTLIIQFSTGDPSLRTLCNDPLLMKTMEICNGLKTTLANKSVNSALSMEWSPLTEAMAQQFFCPSNLRSFMQRYWTLWHPHWPCIHRPTFCYRTTASTLLAALVLIGASLSSHSHDRDNASIWFDVVEEWVFNDPYVSSVATGRDDQHLFEKDEVGKIQALQSTYAVFIYQYWQGRESAKTRVRRVRFNVLVGIMRDIGAGKAQHVQVPPFSQERFDWREFVKTEELIRLMTFVFVMDTGLTTWHNTPTKLVLRELEMAPACPELCFQAESAAGCADKLNA</sequence>
<comment type="subcellular location">
    <subcellularLocation>
        <location evidence="1">Nucleus</location>
    </subcellularLocation>
</comment>
<evidence type="ECO:0000256" key="6">
    <source>
        <dbReference type="ARBA" id="ARBA00023242"/>
    </source>
</evidence>
<dbReference type="GeneID" id="19195812"/>
<dbReference type="CDD" id="cd12148">
    <property type="entry name" value="fungal_TF_MHR"/>
    <property type="match status" value="1"/>
</dbReference>
<organism evidence="8 9">
    <name type="scientific">Cladophialophora psammophila CBS 110553</name>
    <dbReference type="NCBI Taxonomy" id="1182543"/>
    <lineage>
        <taxon>Eukaryota</taxon>
        <taxon>Fungi</taxon>
        <taxon>Dikarya</taxon>
        <taxon>Ascomycota</taxon>
        <taxon>Pezizomycotina</taxon>
        <taxon>Eurotiomycetes</taxon>
        <taxon>Chaetothyriomycetidae</taxon>
        <taxon>Chaetothyriales</taxon>
        <taxon>Herpotrichiellaceae</taxon>
        <taxon>Cladophialophora</taxon>
    </lineage>
</organism>
<gene>
    <name evidence="8" type="ORF">A1O5_11122</name>
</gene>
<keyword evidence="5" id="KW-0862">Zinc</keyword>
<feature type="domain" description="Xylanolytic transcriptional activator regulatory" evidence="7">
    <location>
        <begin position="277"/>
        <end position="455"/>
    </location>
</feature>
<evidence type="ECO:0000313" key="8">
    <source>
        <dbReference type="EMBL" id="EXJ65595.1"/>
    </source>
</evidence>
<reference evidence="8 9" key="1">
    <citation type="submission" date="2013-03" db="EMBL/GenBank/DDBJ databases">
        <title>The Genome Sequence of Cladophialophora psammophila CBS 110553.</title>
        <authorList>
            <consortium name="The Broad Institute Genomics Platform"/>
            <person name="Cuomo C."/>
            <person name="de Hoog S."/>
            <person name="Gorbushina A."/>
            <person name="Walker B."/>
            <person name="Young S.K."/>
            <person name="Zeng Q."/>
            <person name="Gargeya S."/>
            <person name="Fitzgerald M."/>
            <person name="Haas B."/>
            <person name="Abouelleil A."/>
            <person name="Allen A.W."/>
            <person name="Alvarado L."/>
            <person name="Arachchi H.M."/>
            <person name="Berlin A.M."/>
            <person name="Chapman S.B."/>
            <person name="Gainer-Dewar J."/>
            <person name="Goldberg J."/>
            <person name="Griggs A."/>
            <person name="Gujja S."/>
            <person name="Hansen M."/>
            <person name="Howarth C."/>
            <person name="Imamovic A."/>
            <person name="Ireland A."/>
            <person name="Larimer J."/>
            <person name="McCowan C."/>
            <person name="Murphy C."/>
            <person name="Pearson M."/>
            <person name="Poon T.W."/>
            <person name="Priest M."/>
            <person name="Roberts A."/>
            <person name="Saif S."/>
            <person name="Shea T."/>
            <person name="Sisk P."/>
            <person name="Sykes S."/>
            <person name="Wortman J."/>
            <person name="Nusbaum C."/>
            <person name="Birren B."/>
        </authorList>
    </citation>
    <scope>NUCLEOTIDE SEQUENCE [LARGE SCALE GENOMIC DNA]</scope>
    <source>
        <strain evidence="8 9">CBS 110553</strain>
    </source>
</reference>
<protein>
    <recommendedName>
        <fullName evidence="7">Xylanolytic transcriptional activator regulatory domain-containing protein</fullName>
    </recommendedName>
</protein>
<dbReference type="GO" id="GO:0008270">
    <property type="term" value="F:zinc ion binding"/>
    <property type="evidence" value="ECO:0007669"/>
    <property type="project" value="UniProtKB-KW"/>
</dbReference>
<dbReference type="HOGENOM" id="CLU_560203_0_0_1"/>
<dbReference type="PANTHER" id="PTHR40626">
    <property type="entry name" value="MIP31509P"/>
    <property type="match status" value="1"/>
</dbReference>
<comment type="caution">
    <text evidence="8">The sequence shown here is derived from an EMBL/GenBank/DDBJ whole genome shotgun (WGS) entry which is preliminary data.</text>
</comment>
<keyword evidence="2" id="KW-0479">Metal-binding</keyword>
<evidence type="ECO:0000259" key="7">
    <source>
        <dbReference type="Pfam" id="PF04082"/>
    </source>
</evidence>
<accession>W9WKS3</accession>
<dbReference type="EMBL" id="AMGX01000024">
    <property type="protein sequence ID" value="EXJ65595.1"/>
    <property type="molecule type" value="Genomic_DNA"/>
</dbReference>
<keyword evidence="4" id="KW-0863">Zinc-finger</keyword>
<evidence type="ECO:0000256" key="1">
    <source>
        <dbReference type="ARBA" id="ARBA00004123"/>
    </source>
</evidence>
<evidence type="ECO:0000256" key="2">
    <source>
        <dbReference type="ARBA" id="ARBA00022723"/>
    </source>
</evidence>
<dbReference type="GO" id="GO:0000981">
    <property type="term" value="F:DNA-binding transcription factor activity, RNA polymerase II-specific"/>
    <property type="evidence" value="ECO:0007669"/>
    <property type="project" value="InterPro"/>
</dbReference>
<dbReference type="PANTHER" id="PTHR40626:SF3">
    <property type="entry name" value="TRANSCRIPTION FACTOR WITH C2H2 AND ZN(2)-CYS(6) DNA BINDING DOMAIN (EUROFUNG)-RELATED"/>
    <property type="match status" value="1"/>
</dbReference>
<dbReference type="RefSeq" id="XP_007749885.1">
    <property type="nucleotide sequence ID" value="XM_007751695.1"/>
</dbReference>